<sequence length="265" mass="29820">MSLGAMGTAVPSTPDESSHDQYYGRSSLVSLVHQCAQNSPGHQSTQSQKQPTVRSSQTSSSYQFSTSGSPSTKMATMLSDDFSLPPRQQADWLLEVYFTNNHIFYPWVHKESFMATYESMWASQANDPYRSLPDVGLGGRNCPAPVFHCALNAIFAIACEFSNMEPHDKRNTSLMFYERMKSLINIDILDSGSLAHVQALLLLVVYLQCTPYPRRCWNVIGMAHRMAVGLGLQNRRQFNSLSALEKEMRWRAWCACVQMDMYGST</sequence>
<evidence type="ECO:0000313" key="8">
    <source>
        <dbReference type="Proteomes" id="UP001147733"/>
    </source>
</evidence>
<evidence type="ECO:0000256" key="2">
    <source>
        <dbReference type="ARBA" id="ARBA00023125"/>
    </source>
</evidence>
<protein>
    <recommendedName>
        <fullName evidence="6">Xylanolytic transcriptional activator regulatory domain-containing protein</fullName>
    </recommendedName>
</protein>
<name>A0A9W9NMP9_PENCI</name>
<dbReference type="EMBL" id="JAPQKT010000008">
    <property type="protein sequence ID" value="KAJ5222794.1"/>
    <property type="molecule type" value="Genomic_DNA"/>
</dbReference>
<dbReference type="PANTHER" id="PTHR47424:SF3">
    <property type="entry name" value="REGULATORY PROTEIN GAL4"/>
    <property type="match status" value="1"/>
</dbReference>
<organism evidence="7 8">
    <name type="scientific">Penicillium citrinum</name>
    <dbReference type="NCBI Taxonomy" id="5077"/>
    <lineage>
        <taxon>Eukaryota</taxon>
        <taxon>Fungi</taxon>
        <taxon>Dikarya</taxon>
        <taxon>Ascomycota</taxon>
        <taxon>Pezizomycotina</taxon>
        <taxon>Eurotiomycetes</taxon>
        <taxon>Eurotiomycetidae</taxon>
        <taxon>Eurotiales</taxon>
        <taxon>Aspergillaceae</taxon>
        <taxon>Penicillium</taxon>
    </lineage>
</organism>
<dbReference type="GO" id="GO:0006351">
    <property type="term" value="P:DNA-templated transcription"/>
    <property type="evidence" value="ECO:0007669"/>
    <property type="project" value="InterPro"/>
</dbReference>
<dbReference type="GO" id="GO:0000978">
    <property type="term" value="F:RNA polymerase II cis-regulatory region sequence-specific DNA binding"/>
    <property type="evidence" value="ECO:0007669"/>
    <property type="project" value="TreeGrafter"/>
</dbReference>
<keyword evidence="3" id="KW-0804">Transcription</keyword>
<evidence type="ECO:0000313" key="7">
    <source>
        <dbReference type="EMBL" id="KAJ5222794.1"/>
    </source>
</evidence>
<dbReference type="GeneID" id="81387119"/>
<keyword evidence="8" id="KW-1185">Reference proteome</keyword>
<proteinExistence type="predicted"/>
<dbReference type="GO" id="GO:0000981">
    <property type="term" value="F:DNA-binding transcription factor activity, RNA polymerase II-specific"/>
    <property type="evidence" value="ECO:0007669"/>
    <property type="project" value="TreeGrafter"/>
</dbReference>
<dbReference type="RefSeq" id="XP_056497717.1">
    <property type="nucleotide sequence ID" value="XM_056647952.1"/>
</dbReference>
<dbReference type="InterPro" id="IPR051127">
    <property type="entry name" value="Fungal_SecMet_Regulators"/>
</dbReference>
<accession>A0A9W9NMP9</accession>
<dbReference type="GO" id="GO:0008270">
    <property type="term" value="F:zinc ion binding"/>
    <property type="evidence" value="ECO:0007669"/>
    <property type="project" value="InterPro"/>
</dbReference>
<evidence type="ECO:0000256" key="3">
    <source>
        <dbReference type="ARBA" id="ARBA00023163"/>
    </source>
</evidence>
<feature type="compositionally biased region" description="Low complexity" evidence="5">
    <location>
        <begin position="55"/>
        <end position="72"/>
    </location>
</feature>
<evidence type="ECO:0000256" key="5">
    <source>
        <dbReference type="SAM" id="MobiDB-lite"/>
    </source>
</evidence>
<keyword evidence="4" id="KW-0539">Nucleus</keyword>
<dbReference type="GO" id="GO:0005634">
    <property type="term" value="C:nucleus"/>
    <property type="evidence" value="ECO:0007669"/>
    <property type="project" value="TreeGrafter"/>
</dbReference>
<evidence type="ECO:0000256" key="1">
    <source>
        <dbReference type="ARBA" id="ARBA00023015"/>
    </source>
</evidence>
<dbReference type="Proteomes" id="UP001147733">
    <property type="component" value="Unassembled WGS sequence"/>
</dbReference>
<dbReference type="PANTHER" id="PTHR47424">
    <property type="entry name" value="REGULATORY PROTEIN GAL4"/>
    <property type="match status" value="1"/>
</dbReference>
<reference evidence="7" key="2">
    <citation type="journal article" date="2023" name="IMA Fungus">
        <title>Comparative genomic study of the Penicillium genus elucidates a diverse pangenome and 15 lateral gene transfer events.</title>
        <authorList>
            <person name="Petersen C."/>
            <person name="Sorensen T."/>
            <person name="Nielsen M.R."/>
            <person name="Sondergaard T.E."/>
            <person name="Sorensen J.L."/>
            <person name="Fitzpatrick D.A."/>
            <person name="Frisvad J.C."/>
            <person name="Nielsen K.L."/>
        </authorList>
    </citation>
    <scope>NUCLEOTIDE SEQUENCE</scope>
    <source>
        <strain evidence="7">IBT 23319</strain>
    </source>
</reference>
<comment type="caution">
    <text evidence="7">The sequence shown here is derived from an EMBL/GenBank/DDBJ whole genome shotgun (WGS) entry which is preliminary data.</text>
</comment>
<dbReference type="Pfam" id="PF04082">
    <property type="entry name" value="Fungal_trans"/>
    <property type="match status" value="1"/>
</dbReference>
<evidence type="ECO:0000259" key="6">
    <source>
        <dbReference type="Pfam" id="PF04082"/>
    </source>
</evidence>
<feature type="region of interest" description="Disordered" evidence="5">
    <location>
        <begin position="1"/>
        <end position="21"/>
    </location>
</feature>
<keyword evidence="1" id="KW-0805">Transcription regulation</keyword>
<dbReference type="InterPro" id="IPR007219">
    <property type="entry name" value="XnlR_reg_dom"/>
</dbReference>
<dbReference type="CDD" id="cd12148">
    <property type="entry name" value="fungal_TF_MHR"/>
    <property type="match status" value="1"/>
</dbReference>
<feature type="region of interest" description="Disordered" evidence="5">
    <location>
        <begin position="36"/>
        <end position="72"/>
    </location>
</feature>
<keyword evidence="2" id="KW-0238">DNA-binding</keyword>
<evidence type="ECO:0000256" key="4">
    <source>
        <dbReference type="ARBA" id="ARBA00023242"/>
    </source>
</evidence>
<dbReference type="GO" id="GO:0000435">
    <property type="term" value="P:positive regulation of transcription from RNA polymerase II promoter by galactose"/>
    <property type="evidence" value="ECO:0007669"/>
    <property type="project" value="TreeGrafter"/>
</dbReference>
<dbReference type="AlphaFoldDB" id="A0A9W9NMP9"/>
<dbReference type="OrthoDB" id="3364175at2759"/>
<feature type="domain" description="Xylanolytic transcriptional activator regulatory" evidence="6">
    <location>
        <begin position="94"/>
        <end position="262"/>
    </location>
</feature>
<reference evidence="7" key="1">
    <citation type="submission" date="2022-11" db="EMBL/GenBank/DDBJ databases">
        <authorList>
            <person name="Petersen C."/>
        </authorList>
    </citation>
    <scope>NUCLEOTIDE SEQUENCE</scope>
    <source>
        <strain evidence="7">IBT 23319</strain>
    </source>
</reference>
<feature type="compositionally biased region" description="Polar residues" evidence="5">
    <location>
        <begin position="36"/>
        <end position="54"/>
    </location>
</feature>
<gene>
    <name evidence="7" type="ORF">N7469_009034</name>
</gene>